<comment type="caution">
    <text evidence="11">The sequence shown here is derived from an EMBL/GenBank/DDBJ whole genome shotgun (WGS) entry which is preliminary data.</text>
</comment>
<evidence type="ECO:0000313" key="11">
    <source>
        <dbReference type="EMBL" id="OCC15945.1"/>
    </source>
</evidence>
<dbReference type="InterPro" id="IPR043519">
    <property type="entry name" value="NT_sf"/>
</dbReference>
<evidence type="ECO:0000256" key="9">
    <source>
        <dbReference type="RuleBase" id="RU003953"/>
    </source>
</evidence>
<accession>A0A1B9F811</accession>
<dbReference type="PANTHER" id="PTHR47545">
    <property type="entry name" value="MULTIFUNCTIONAL CCA PROTEIN"/>
    <property type="match status" value="1"/>
</dbReference>
<reference evidence="11 12" key="1">
    <citation type="submission" date="2016-06" db="EMBL/GenBank/DDBJ databases">
        <title>Respiratory ammonification of nitrate coupled to the oxidation of elemental sulfur in deep-sea autotrophic thermophilic bacteria.</title>
        <authorList>
            <person name="Slobodkina G.B."/>
            <person name="Mardanov A.V."/>
            <person name="Ravin N.V."/>
            <person name="Frolova A.A."/>
            <person name="Viryasiv M.B."/>
            <person name="Chernyh N.A."/>
            <person name="Bonch-Osmolovskaya E.A."/>
            <person name="Slobodkin A.I."/>
        </authorList>
    </citation>
    <scope>NUCLEOTIDE SEQUENCE [LARGE SCALE GENOMIC DNA]</scope>
    <source>
        <strain evidence="11 12">S69</strain>
    </source>
</reference>
<keyword evidence="3" id="KW-0819">tRNA processing</keyword>
<keyword evidence="8 9" id="KW-0694">RNA-binding</keyword>
<dbReference type="STRING" id="1156395.DBT_0870"/>
<sequence length="491" mass="55685">MTVTYTDKAKADVALLDSLCNKEVFVSGGAIRDLLLSRPVIDIDLVVPQDAVTIATQLAKDIDGTLVSLDEDNGIYRVVSRDGRYFDFSQYRDGAKAIDEDLRYRDFTINALALRWQDFLSGDITKLIDPTNGLHDIKKGIIRACAKDSFHKDPLRILRAYRFLVELGFEIEPTTLTYLLECQGKGRLDEVAKERINYEITRIFETNIAWKAINKMAELKTLLILFPELEIAQGVEQPGFHHLDVFGHSLETLKMVEKVIESPHTFFKHSETVRAWLKENKQRIIALKWAALFHDIGKPVVKGQKGERVTFYNHDREGALILKGISRRFRWSRSLEEIVLKLVALHMRPFHLLNDLRRGGPSSRALRRLLNATGQDYVGLFLLSMADTLAGSGPLKPPELEEEIATLFDHVHTFWTETLRPIRSKERIITGKDVMNILGIPQGPLVGRALDALEQAQCDGLVKDRTSSIAFLKKWIKNQGNAPRSSFSQSK</sequence>
<dbReference type="GO" id="GO:0046872">
    <property type="term" value="F:metal ion binding"/>
    <property type="evidence" value="ECO:0007669"/>
    <property type="project" value="UniProtKB-KW"/>
</dbReference>
<evidence type="ECO:0000256" key="6">
    <source>
        <dbReference type="ARBA" id="ARBA00022741"/>
    </source>
</evidence>
<dbReference type="Gene3D" id="3.30.460.10">
    <property type="entry name" value="Beta Polymerase, domain 2"/>
    <property type="match status" value="1"/>
</dbReference>
<comment type="cofactor">
    <cofactor evidence="1">
        <name>Mg(2+)</name>
        <dbReference type="ChEBI" id="CHEBI:18420"/>
    </cofactor>
</comment>
<organism evidence="11 12">
    <name type="scientific">Dissulfuribacter thermophilus</name>
    <dbReference type="NCBI Taxonomy" id="1156395"/>
    <lineage>
        <taxon>Bacteria</taxon>
        <taxon>Pseudomonadati</taxon>
        <taxon>Thermodesulfobacteriota</taxon>
        <taxon>Dissulfuribacteria</taxon>
        <taxon>Dissulfuribacterales</taxon>
        <taxon>Dissulfuribacteraceae</taxon>
        <taxon>Dissulfuribacter</taxon>
    </lineage>
</organism>
<name>A0A1B9F811_9BACT</name>
<evidence type="ECO:0000256" key="5">
    <source>
        <dbReference type="ARBA" id="ARBA00022723"/>
    </source>
</evidence>
<dbReference type="RefSeq" id="WP_067616693.1">
    <property type="nucleotide sequence ID" value="NZ_MAGO01000003.1"/>
</dbReference>
<dbReference type="Pfam" id="PF12627">
    <property type="entry name" value="PolyA_pol_RNAbd"/>
    <property type="match status" value="1"/>
</dbReference>
<dbReference type="InterPro" id="IPR006675">
    <property type="entry name" value="HDIG_dom"/>
</dbReference>
<evidence type="ECO:0000313" key="12">
    <source>
        <dbReference type="Proteomes" id="UP000093080"/>
    </source>
</evidence>
<evidence type="ECO:0000256" key="7">
    <source>
        <dbReference type="ARBA" id="ARBA00022842"/>
    </source>
</evidence>
<dbReference type="InterPro" id="IPR003607">
    <property type="entry name" value="HD/PDEase_dom"/>
</dbReference>
<dbReference type="OrthoDB" id="9805698at2"/>
<dbReference type="CDD" id="cd00077">
    <property type="entry name" value="HDc"/>
    <property type="match status" value="1"/>
</dbReference>
<dbReference type="GO" id="GO:0008033">
    <property type="term" value="P:tRNA processing"/>
    <property type="evidence" value="ECO:0007669"/>
    <property type="project" value="UniProtKB-KW"/>
</dbReference>
<feature type="domain" description="HD/PDEase" evidence="10">
    <location>
        <begin position="241"/>
        <end position="423"/>
    </location>
</feature>
<dbReference type="Pfam" id="PF01966">
    <property type="entry name" value="HD"/>
    <property type="match status" value="1"/>
</dbReference>
<dbReference type="InterPro" id="IPR050124">
    <property type="entry name" value="tRNA_CCA-adding_enzyme"/>
</dbReference>
<evidence type="ECO:0000256" key="3">
    <source>
        <dbReference type="ARBA" id="ARBA00022694"/>
    </source>
</evidence>
<evidence type="ECO:0000256" key="1">
    <source>
        <dbReference type="ARBA" id="ARBA00001946"/>
    </source>
</evidence>
<dbReference type="Proteomes" id="UP000093080">
    <property type="component" value="Unassembled WGS sequence"/>
</dbReference>
<dbReference type="GO" id="GO:0016779">
    <property type="term" value="F:nucleotidyltransferase activity"/>
    <property type="evidence" value="ECO:0007669"/>
    <property type="project" value="UniProtKB-KW"/>
</dbReference>
<dbReference type="InterPro" id="IPR002646">
    <property type="entry name" value="PolA_pol_head_dom"/>
</dbReference>
<keyword evidence="12" id="KW-1185">Reference proteome</keyword>
<keyword evidence="6" id="KW-0547">Nucleotide-binding</keyword>
<keyword evidence="4" id="KW-0548">Nucleotidyltransferase</keyword>
<keyword evidence="7" id="KW-0460">Magnesium</keyword>
<evidence type="ECO:0000259" key="10">
    <source>
        <dbReference type="SMART" id="SM00471"/>
    </source>
</evidence>
<proteinExistence type="inferred from homology"/>
<dbReference type="InterPro" id="IPR006674">
    <property type="entry name" value="HD_domain"/>
</dbReference>
<dbReference type="Gene3D" id="1.10.246.80">
    <property type="match status" value="1"/>
</dbReference>
<protein>
    <submittedName>
        <fullName evidence="11">tRNA nucleotidyltransferase, CC-adding</fullName>
    </submittedName>
</protein>
<keyword evidence="5" id="KW-0479">Metal-binding</keyword>
<dbReference type="AlphaFoldDB" id="A0A1B9F811"/>
<dbReference type="SUPFAM" id="SSF81891">
    <property type="entry name" value="Poly A polymerase C-terminal region-like"/>
    <property type="match status" value="1"/>
</dbReference>
<dbReference type="GO" id="GO:0000166">
    <property type="term" value="F:nucleotide binding"/>
    <property type="evidence" value="ECO:0007669"/>
    <property type="project" value="UniProtKB-KW"/>
</dbReference>
<dbReference type="EMBL" id="MAGO01000003">
    <property type="protein sequence ID" value="OCC15945.1"/>
    <property type="molecule type" value="Genomic_DNA"/>
</dbReference>
<dbReference type="NCBIfam" id="TIGR00277">
    <property type="entry name" value="HDIG"/>
    <property type="match status" value="1"/>
</dbReference>
<dbReference type="Gene3D" id="1.10.3090.10">
    <property type="entry name" value="cca-adding enzyme, domain 2"/>
    <property type="match status" value="1"/>
</dbReference>
<dbReference type="GO" id="GO:0003723">
    <property type="term" value="F:RNA binding"/>
    <property type="evidence" value="ECO:0007669"/>
    <property type="project" value="UniProtKB-KW"/>
</dbReference>
<evidence type="ECO:0000256" key="2">
    <source>
        <dbReference type="ARBA" id="ARBA00022679"/>
    </source>
</evidence>
<evidence type="ECO:0000256" key="4">
    <source>
        <dbReference type="ARBA" id="ARBA00022695"/>
    </source>
</evidence>
<dbReference type="SUPFAM" id="SSF81301">
    <property type="entry name" value="Nucleotidyltransferase"/>
    <property type="match status" value="1"/>
</dbReference>
<keyword evidence="2 9" id="KW-0808">Transferase</keyword>
<comment type="similarity">
    <text evidence="9">Belongs to the tRNA nucleotidyltransferase/poly(A) polymerase family.</text>
</comment>
<gene>
    <name evidence="11" type="ORF">DBT_0870</name>
</gene>
<dbReference type="SMART" id="SM00471">
    <property type="entry name" value="HDc"/>
    <property type="match status" value="1"/>
</dbReference>
<dbReference type="Pfam" id="PF01743">
    <property type="entry name" value="PolyA_pol"/>
    <property type="match status" value="1"/>
</dbReference>
<evidence type="ECO:0000256" key="8">
    <source>
        <dbReference type="ARBA" id="ARBA00022884"/>
    </source>
</evidence>
<dbReference type="InterPro" id="IPR032828">
    <property type="entry name" value="PolyA_RNA-bd"/>
</dbReference>